<name>A0A2A6RKQ2_9CHLR</name>
<sequence length="268" mass="29820">MLRQPPFPGMDPYLEQPSLWPDVHHRLISTIGDQLQAKLSSGYRAVITPYVSFESIEIAPVRRVVPDVAVVDRGPFAALSGGAVAVAPELTEAPLRLPAFMTVPVEYARIEIRTVRDQVLVTALELLSPANKRPGADGADAYEQKRQEIFRSTAHLIELDLLRGGRRPQVARPLPDAPYFIFLSRMEARPQLEIWPLALAAPIPVVPVPLRYPDAPITLELGRAIHDAYQRARYDLELDYCEPPPPPDLSAAEAAWLDSHLRAQGVRR</sequence>
<evidence type="ECO:0000313" key="2">
    <source>
        <dbReference type="Proteomes" id="UP000220527"/>
    </source>
</evidence>
<evidence type="ECO:0000313" key="1">
    <source>
        <dbReference type="EMBL" id="PDW03657.1"/>
    </source>
</evidence>
<proteinExistence type="predicted"/>
<dbReference type="Proteomes" id="UP000220527">
    <property type="component" value="Unassembled WGS sequence"/>
</dbReference>
<dbReference type="OrthoDB" id="148372at2"/>
<dbReference type="RefSeq" id="WP_097643465.1">
    <property type="nucleotide sequence ID" value="NZ_NQWI01000024.1"/>
</dbReference>
<keyword evidence="2" id="KW-1185">Reference proteome</keyword>
<dbReference type="Pfam" id="PF13267">
    <property type="entry name" value="DUF4058"/>
    <property type="match status" value="1"/>
</dbReference>
<organism evidence="1 2">
    <name type="scientific">Candidatus Viridilinea mediisalina</name>
    <dbReference type="NCBI Taxonomy" id="2024553"/>
    <lineage>
        <taxon>Bacteria</taxon>
        <taxon>Bacillati</taxon>
        <taxon>Chloroflexota</taxon>
        <taxon>Chloroflexia</taxon>
        <taxon>Chloroflexales</taxon>
        <taxon>Chloroflexineae</taxon>
        <taxon>Oscillochloridaceae</taxon>
        <taxon>Candidatus Viridilinea</taxon>
    </lineage>
</organism>
<dbReference type="EMBL" id="NQWI01000024">
    <property type="protein sequence ID" value="PDW03657.1"/>
    <property type="molecule type" value="Genomic_DNA"/>
</dbReference>
<dbReference type="AlphaFoldDB" id="A0A2A6RKQ2"/>
<gene>
    <name evidence="1" type="ORF">CJ255_07470</name>
</gene>
<comment type="caution">
    <text evidence="1">The sequence shown here is derived from an EMBL/GenBank/DDBJ whole genome shotgun (WGS) entry which is preliminary data.</text>
</comment>
<accession>A0A2A6RKQ2</accession>
<reference evidence="2" key="1">
    <citation type="submission" date="2017-08" db="EMBL/GenBank/DDBJ databases">
        <authorList>
            <person name="Grouzdev D.S."/>
            <person name="Gaisin V.A."/>
            <person name="Rysina M.S."/>
            <person name="Gorlenko V.M."/>
        </authorList>
    </citation>
    <scope>NUCLEOTIDE SEQUENCE [LARGE SCALE GENOMIC DNA]</scope>
    <source>
        <strain evidence="2">Kir15-3F</strain>
    </source>
</reference>
<dbReference type="InterPro" id="IPR025132">
    <property type="entry name" value="DUF4058"/>
</dbReference>
<protein>
    <recommendedName>
        <fullName evidence="3">DUF4058 domain-containing protein</fullName>
    </recommendedName>
</protein>
<evidence type="ECO:0008006" key="3">
    <source>
        <dbReference type="Google" id="ProtNLM"/>
    </source>
</evidence>